<organism evidence="4 5">
    <name type="scientific">Deinococcus rufus</name>
    <dbReference type="NCBI Taxonomy" id="2136097"/>
    <lineage>
        <taxon>Bacteria</taxon>
        <taxon>Thermotogati</taxon>
        <taxon>Deinococcota</taxon>
        <taxon>Deinococci</taxon>
        <taxon>Deinococcales</taxon>
        <taxon>Deinococcaceae</taxon>
        <taxon>Deinococcus</taxon>
    </lineage>
</organism>
<evidence type="ECO:0000256" key="1">
    <source>
        <dbReference type="ARBA" id="ARBA00006538"/>
    </source>
</evidence>
<dbReference type="PIRSF" id="PIRSF016521">
    <property type="entry name" value="Acyl-CoA_hydro"/>
    <property type="match status" value="1"/>
</dbReference>
<keyword evidence="5" id="KW-1185">Reference proteome</keyword>
<dbReference type="Pfam" id="PF04775">
    <property type="entry name" value="Bile_Hydr_Trans"/>
    <property type="match status" value="1"/>
</dbReference>
<reference evidence="5" key="1">
    <citation type="journal article" date="2019" name="Int. J. Syst. Evol. Microbiol.">
        <title>The Global Catalogue of Microorganisms (GCM) 10K type strain sequencing project: providing services to taxonomists for standard genome sequencing and annotation.</title>
        <authorList>
            <consortium name="The Broad Institute Genomics Platform"/>
            <consortium name="The Broad Institute Genome Sequencing Center for Infectious Disease"/>
            <person name="Wu L."/>
            <person name="Ma J."/>
        </authorList>
    </citation>
    <scope>NUCLEOTIDE SEQUENCE [LARGE SCALE GENOMIC DNA]</scope>
    <source>
        <strain evidence="5">CCTCC AB 2017081</strain>
    </source>
</reference>
<dbReference type="InterPro" id="IPR016662">
    <property type="entry name" value="Acyl-CoA_thioEstase_long-chain"/>
</dbReference>
<dbReference type="InterPro" id="IPR014940">
    <property type="entry name" value="BAAT_C"/>
</dbReference>
<dbReference type="InterPro" id="IPR029058">
    <property type="entry name" value="AB_hydrolase_fold"/>
</dbReference>
<accession>A0ABV7ZEH9</accession>
<dbReference type="PANTHER" id="PTHR10824:SF4">
    <property type="entry name" value="ACYL-COENZYME A THIOESTERASE 1-LIKE"/>
    <property type="match status" value="1"/>
</dbReference>
<evidence type="ECO:0000313" key="5">
    <source>
        <dbReference type="Proteomes" id="UP001595803"/>
    </source>
</evidence>
<dbReference type="InterPro" id="IPR006862">
    <property type="entry name" value="Thio_Ohase/aa_AcTrfase"/>
</dbReference>
<dbReference type="Pfam" id="PF08840">
    <property type="entry name" value="BAAT_C"/>
    <property type="match status" value="2"/>
</dbReference>
<dbReference type="Gene3D" id="3.40.50.1820">
    <property type="entry name" value="alpha/beta hydrolase"/>
    <property type="match status" value="1"/>
</dbReference>
<dbReference type="Gene3D" id="2.60.40.2240">
    <property type="entry name" value="Acyl-CoA thioester hydrolase/BAAT N-terminal domain"/>
    <property type="match status" value="1"/>
</dbReference>
<name>A0ABV7ZEH9_9DEIO</name>
<dbReference type="EMBL" id="JBHRZG010000024">
    <property type="protein sequence ID" value="MFC3835400.1"/>
    <property type="molecule type" value="Genomic_DNA"/>
</dbReference>
<dbReference type="Proteomes" id="UP001595803">
    <property type="component" value="Unassembled WGS sequence"/>
</dbReference>
<evidence type="ECO:0000259" key="2">
    <source>
        <dbReference type="Pfam" id="PF04775"/>
    </source>
</evidence>
<proteinExistence type="inferred from homology"/>
<sequence>MPLFLPPPALVTAPWTLQATGLNPHAPVTIDAQTTDRHGERWRSQAVFQPEASGVVDVARHAPLSGSYAGTDPRGLLWSLRPRTDLIPAIFETPPDGYEVAVQLWQGGRLLEEGRTFRQTRRPGLESVDVRQSGLHGTLFCPPAEVPLRGAALQLGGSEGGLSPAVGALLASEGFLVLSVAYFGVPGLPPSLINLPLEYFHRAISFLRSCPEAAGRRIGITGASKGAEAALLLGATYPDEVGAVAAFAPSGLVFEGIDRVGSHPPGQPKSSWSLGGQPLPYLPYRVDWGAVFAGPPPIRLTPAHQDALHGADPGTVAAATIPTERIRGPVLLVSGGDDQVWNAHELSMVAQQRRDVAGRLTEHLTDPRAGHALSVPGFPTFIRTPWTALGGTDEANARLQFRAWERTLDVLGSVWLEEG</sequence>
<protein>
    <submittedName>
        <fullName evidence="4">Acyl-CoA thioesterase/bile acid-CoA:amino acid N-acyltransferase family protein</fullName>
    </submittedName>
</protein>
<feature type="domain" description="BAAT/Acyl-CoA thioester hydrolase C-terminal" evidence="3">
    <location>
        <begin position="318"/>
        <end position="409"/>
    </location>
</feature>
<feature type="domain" description="Acyl-CoA thioester hydrolase/bile acid-CoA amino acid N-acetyltransferase" evidence="2">
    <location>
        <begin position="14"/>
        <end position="132"/>
    </location>
</feature>
<comment type="similarity">
    <text evidence="1">Belongs to the C/M/P thioester hydrolase family.</text>
</comment>
<dbReference type="InterPro" id="IPR042490">
    <property type="entry name" value="Thio_Ohase/BAAT_N"/>
</dbReference>
<feature type="domain" description="BAAT/Acyl-CoA thioester hydrolase C-terminal" evidence="3">
    <location>
        <begin position="196"/>
        <end position="254"/>
    </location>
</feature>
<evidence type="ECO:0000313" key="4">
    <source>
        <dbReference type="EMBL" id="MFC3835400.1"/>
    </source>
</evidence>
<comment type="caution">
    <text evidence="4">The sequence shown here is derived from an EMBL/GenBank/DDBJ whole genome shotgun (WGS) entry which is preliminary data.</text>
</comment>
<evidence type="ECO:0000259" key="3">
    <source>
        <dbReference type="Pfam" id="PF08840"/>
    </source>
</evidence>
<dbReference type="SUPFAM" id="SSF53474">
    <property type="entry name" value="alpha/beta-Hydrolases"/>
    <property type="match status" value="1"/>
</dbReference>
<dbReference type="RefSeq" id="WP_322474598.1">
    <property type="nucleotide sequence ID" value="NZ_JBHRZG010000024.1"/>
</dbReference>
<gene>
    <name evidence="4" type="ORF">ACFOSB_21270</name>
</gene>
<dbReference type="PANTHER" id="PTHR10824">
    <property type="entry name" value="ACYL-COENZYME A THIOESTERASE-RELATED"/>
    <property type="match status" value="1"/>
</dbReference>